<proteinExistence type="predicted"/>
<feature type="signal peptide" evidence="2">
    <location>
        <begin position="1"/>
        <end position="20"/>
    </location>
</feature>
<feature type="repeat" description="TPR" evidence="1">
    <location>
        <begin position="430"/>
        <end position="463"/>
    </location>
</feature>
<dbReference type="Gene3D" id="3.40.710.10">
    <property type="entry name" value="DD-peptidase/beta-lactamase superfamily"/>
    <property type="match status" value="1"/>
</dbReference>
<dbReference type="Gene3D" id="1.25.40.10">
    <property type="entry name" value="Tetratricopeptide repeat domain"/>
    <property type="match status" value="1"/>
</dbReference>
<dbReference type="SUPFAM" id="SSF56601">
    <property type="entry name" value="beta-lactamase/transpeptidase-like"/>
    <property type="match status" value="1"/>
</dbReference>
<sequence length="512" mass="59010">MNYKLIIPISFLFISSSGMAYDVYKDRNGEYCNTQQLSQEKGVDKSFKELCLIIDQYAESTLQKGNVNSLAIAIYRDGEVYQQYYGELDKESKQRPSDSTLYEIASISKVFAGSLVAKAVLEQKITLNDDIRIYLKGDYPNLQFEGTPITIQNLVTHTLGLQDRAPKELDKIYKKTREGYYENRPFSYTMSDLLEELKTVKLDKKPGTFYDYNSVGPELVTYILEQVYHKPYKELLQELLDELNLKQTSLNEYDRYKKQLAISYNENGEVAPLLRNPLLGGSYGMISSLPDLTKFMKFQLESNQPFIKEASRLLFKEEEDGDDKGYFWDVGYGLKEGAYYGKTGTSIGVQSGILVCPDSRYGMIIVMNNTSDAAQDDWLELYNKIETALITYPKINLVSLLEKEFKNNFTVALEKYRTLEADKEHYLSGSFYLNNLGYNFLNRKEIDKAIKVFELAIQYDTNNANLYDSLGEAYFLMKDYKMSLLSYKKSLELDYTNENAKTVIREIESMIK</sequence>
<protein>
    <submittedName>
        <fullName evidence="4">CubicO group peptidase, beta-lactamase class C family</fullName>
    </submittedName>
</protein>
<evidence type="ECO:0000259" key="3">
    <source>
        <dbReference type="Pfam" id="PF00144"/>
    </source>
</evidence>
<dbReference type="SMART" id="SM00028">
    <property type="entry name" value="TPR"/>
    <property type="match status" value="2"/>
</dbReference>
<dbReference type="KEGG" id="mpw:MPR_1864"/>
<dbReference type="InterPro" id="IPR012338">
    <property type="entry name" value="Beta-lactam/transpept-like"/>
</dbReference>
<dbReference type="InterPro" id="IPR001466">
    <property type="entry name" value="Beta-lactam-related"/>
</dbReference>
<feature type="domain" description="Beta-lactamase-related" evidence="3">
    <location>
        <begin position="55"/>
        <end position="374"/>
    </location>
</feature>
<keyword evidence="5" id="KW-1185">Reference proteome</keyword>
<dbReference type="PANTHER" id="PTHR46825:SF9">
    <property type="entry name" value="BETA-LACTAMASE-RELATED DOMAIN-CONTAINING PROTEIN"/>
    <property type="match status" value="1"/>
</dbReference>
<evidence type="ECO:0000313" key="5">
    <source>
        <dbReference type="Proteomes" id="UP000183496"/>
    </source>
</evidence>
<reference evidence="4 5" key="1">
    <citation type="submission" date="2016-10" db="EMBL/GenBank/DDBJ databases">
        <authorList>
            <person name="Varghese N."/>
            <person name="Submissions S."/>
        </authorList>
    </citation>
    <scope>NUCLEOTIDE SEQUENCE [LARGE SCALE GENOMIC DNA]</scope>
    <source>
        <strain evidence="5">DSM 19823 / KCTC 23066 / CCTCC M 208030 / D25</strain>
    </source>
</reference>
<feature type="repeat" description="TPR" evidence="1">
    <location>
        <begin position="464"/>
        <end position="497"/>
    </location>
</feature>
<dbReference type="Proteomes" id="UP000183496">
    <property type="component" value="Unassembled WGS sequence"/>
</dbReference>
<gene>
    <name evidence="4" type="ORF">SAMN04488089_11669</name>
</gene>
<dbReference type="PROSITE" id="PS50005">
    <property type="entry name" value="TPR"/>
    <property type="match status" value="2"/>
</dbReference>
<feature type="chain" id="PRO_5042597437" evidence="2">
    <location>
        <begin position="21"/>
        <end position="512"/>
    </location>
</feature>
<keyword evidence="1" id="KW-0802">TPR repeat</keyword>
<name>A0AAJ4W6E5_MYRPR</name>
<evidence type="ECO:0000313" key="4">
    <source>
        <dbReference type="EMBL" id="SER46120.1"/>
    </source>
</evidence>
<dbReference type="InterPro" id="IPR050491">
    <property type="entry name" value="AmpC-like"/>
</dbReference>
<accession>A0AAJ4W6E5</accession>
<keyword evidence="2" id="KW-0732">Signal</keyword>
<organism evidence="4 5">
    <name type="scientific">Myroides profundi</name>
    <dbReference type="NCBI Taxonomy" id="480520"/>
    <lineage>
        <taxon>Bacteria</taxon>
        <taxon>Pseudomonadati</taxon>
        <taxon>Bacteroidota</taxon>
        <taxon>Flavobacteriia</taxon>
        <taxon>Flavobacteriales</taxon>
        <taxon>Flavobacteriaceae</taxon>
        <taxon>Myroides</taxon>
    </lineage>
</organism>
<dbReference type="EMBL" id="FOFY01000016">
    <property type="protein sequence ID" value="SER46120.1"/>
    <property type="molecule type" value="Genomic_DNA"/>
</dbReference>
<dbReference type="PANTHER" id="PTHR46825">
    <property type="entry name" value="D-ALANYL-D-ALANINE-CARBOXYPEPTIDASE/ENDOPEPTIDASE AMPH"/>
    <property type="match status" value="1"/>
</dbReference>
<dbReference type="InterPro" id="IPR019734">
    <property type="entry name" value="TPR_rpt"/>
</dbReference>
<comment type="caution">
    <text evidence="4">The sequence shown here is derived from an EMBL/GenBank/DDBJ whole genome shotgun (WGS) entry which is preliminary data.</text>
</comment>
<dbReference type="Pfam" id="PF00144">
    <property type="entry name" value="Beta-lactamase"/>
    <property type="match status" value="1"/>
</dbReference>
<dbReference type="InterPro" id="IPR011990">
    <property type="entry name" value="TPR-like_helical_dom_sf"/>
</dbReference>
<evidence type="ECO:0000256" key="1">
    <source>
        <dbReference type="PROSITE-ProRule" id="PRU00339"/>
    </source>
</evidence>
<dbReference type="AlphaFoldDB" id="A0AAJ4W6E5"/>
<evidence type="ECO:0000256" key="2">
    <source>
        <dbReference type="SAM" id="SignalP"/>
    </source>
</evidence>
<dbReference type="Pfam" id="PF13181">
    <property type="entry name" value="TPR_8"/>
    <property type="match status" value="2"/>
</dbReference>
<dbReference type="SUPFAM" id="SSF48452">
    <property type="entry name" value="TPR-like"/>
    <property type="match status" value="1"/>
</dbReference>
<dbReference type="RefSeq" id="WP_041891867.1">
    <property type="nucleotide sequence ID" value="NZ_CP010817.1"/>
</dbReference>